<protein>
    <submittedName>
        <fullName evidence="1">CSON000887 protein</fullName>
    </submittedName>
</protein>
<evidence type="ECO:0000313" key="1">
    <source>
        <dbReference type="EMBL" id="SSX09249.1"/>
    </source>
</evidence>
<dbReference type="VEuPathDB" id="VectorBase:CSON000887"/>
<name>A0A336KX98_CULSO</name>
<accession>A0A336KX98</accession>
<sequence length="60" mass="7224">MQKNKNTSANSEKNVNLDIANYQMSSIQIYHTHNIIANVEQRNFFVRYYNDRNENKFLIK</sequence>
<evidence type="ECO:0000313" key="2">
    <source>
        <dbReference type="EMBL" id="SSX29151.1"/>
    </source>
</evidence>
<reference evidence="1" key="1">
    <citation type="submission" date="2018-04" db="EMBL/GenBank/DDBJ databases">
        <authorList>
            <person name="Go L.Y."/>
            <person name="Mitchell J.A."/>
        </authorList>
    </citation>
    <scope>NUCLEOTIDE SEQUENCE</scope>
    <source>
        <tissue evidence="1">Whole organism</tissue>
    </source>
</reference>
<dbReference type="AlphaFoldDB" id="A0A336KX98"/>
<organism evidence="1">
    <name type="scientific">Culicoides sonorensis</name>
    <name type="common">Biting midge</name>
    <dbReference type="NCBI Taxonomy" id="179676"/>
    <lineage>
        <taxon>Eukaryota</taxon>
        <taxon>Metazoa</taxon>
        <taxon>Ecdysozoa</taxon>
        <taxon>Arthropoda</taxon>
        <taxon>Hexapoda</taxon>
        <taxon>Insecta</taxon>
        <taxon>Pterygota</taxon>
        <taxon>Neoptera</taxon>
        <taxon>Endopterygota</taxon>
        <taxon>Diptera</taxon>
        <taxon>Nematocera</taxon>
        <taxon>Chironomoidea</taxon>
        <taxon>Ceratopogonidae</taxon>
        <taxon>Ceratopogoninae</taxon>
        <taxon>Culicoides</taxon>
        <taxon>Monoculicoides</taxon>
    </lineage>
</organism>
<dbReference type="EMBL" id="UFQS01001146">
    <property type="protein sequence ID" value="SSX09249.1"/>
    <property type="molecule type" value="Genomic_DNA"/>
</dbReference>
<proteinExistence type="predicted"/>
<gene>
    <name evidence="1" type="primary">CSON000887</name>
</gene>
<reference evidence="2" key="2">
    <citation type="submission" date="2018-07" db="EMBL/GenBank/DDBJ databases">
        <authorList>
            <person name="Quirk P.G."/>
            <person name="Krulwich T.A."/>
        </authorList>
    </citation>
    <scope>NUCLEOTIDE SEQUENCE</scope>
</reference>
<dbReference type="EMBL" id="UFQT01001146">
    <property type="protein sequence ID" value="SSX29151.1"/>
    <property type="molecule type" value="Genomic_DNA"/>
</dbReference>